<dbReference type="Gene3D" id="3.40.50.300">
    <property type="entry name" value="P-loop containing nucleotide triphosphate hydrolases"/>
    <property type="match status" value="1"/>
</dbReference>
<dbReference type="Proteomes" id="UP001596514">
    <property type="component" value="Unassembled WGS sequence"/>
</dbReference>
<keyword evidence="6" id="KW-1185">Reference proteome</keyword>
<dbReference type="GO" id="GO:0005524">
    <property type="term" value="F:ATP binding"/>
    <property type="evidence" value="ECO:0007669"/>
    <property type="project" value="UniProtKB-KW"/>
</dbReference>
<evidence type="ECO:0000313" key="6">
    <source>
        <dbReference type="Proteomes" id="UP001596514"/>
    </source>
</evidence>
<dbReference type="InterPro" id="IPR017871">
    <property type="entry name" value="ABC_transporter-like_CS"/>
</dbReference>
<dbReference type="SMART" id="SM00382">
    <property type="entry name" value="AAA"/>
    <property type="match status" value="1"/>
</dbReference>
<sequence length="282" mass="30501">MGATKTSGGPGHAAGLAEPILEAHGVTKSYRSRQGDVLAVRSIDFSVSRGEFVSVVGPSGCGKTTLMMCIAGLLPVTGGSLTFRGQAMTGPQEGVAVVFQDYSRSLFPWLTVEKNVALPLRDRGIPRADIERRVERALEMVNLGHAAGLYPWQLSGGMQQRVAIARGLAVEPEMLIMDEPFASVDAQTRANLEDLLLEIWAETGTTILFVTHDIDEAVYLSDRVVVLSQGPSVVVEDITVRLDRPRHQIDTKQVPLFGELRAEVFGLVMASDRRTSLSGEES</sequence>
<evidence type="ECO:0000259" key="4">
    <source>
        <dbReference type="PROSITE" id="PS50893"/>
    </source>
</evidence>
<reference evidence="6" key="1">
    <citation type="journal article" date="2019" name="Int. J. Syst. Evol. Microbiol.">
        <title>The Global Catalogue of Microorganisms (GCM) 10K type strain sequencing project: providing services to taxonomists for standard genome sequencing and annotation.</title>
        <authorList>
            <consortium name="The Broad Institute Genomics Platform"/>
            <consortium name="The Broad Institute Genome Sequencing Center for Infectious Disease"/>
            <person name="Wu L."/>
            <person name="Ma J."/>
        </authorList>
    </citation>
    <scope>NUCLEOTIDE SEQUENCE [LARGE SCALE GENOMIC DNA]</scope>
    <source>
        <strain evidence="6">JCM 10083</strain>
    </source>
</reference>
<name>A0ABW2T678_9ACTN</name>
<accession>A0ABW2T678</accession>
<dbReference type="PROSITE" id="PS00211">
    <property type="entry name" value="ABC_TRANSPORTER_1"/>
    <property type="match status" value="1"/>
</dbReference>
<dbReference type="Pfam" id="PF00005">
    <property type="entry name" value="ABC_tran"/>
    <property type="match status" value="1"/>
</dbReference>
<keyword evidence="3 5" id="KW-0067">ATP-binding</keyword>
<keyword evidence="1" id="KW-0813">Transport</keyword>
<dbReference type="InterPro" id="IPR003439">
    <property type="entry name" value="ABC_transporter-like_ATP-bd"/>
</dbReference>
<dbReference type="PANTHER" id="PTHR42788">
    <property type="entry name" value="TAURINE IMPORT ATP-BINDING PROTEIN-RELATED"/>
    <property type="match status" value="1"/>
</dbReference>
<dbReference type="InterPro" id="IPR050166">
    <property type="entry name" value="ABC_transporter_ATP-bind"/>
</dbReference>
<dbReference type="PROSITE" id="PS50893">
    <property type="entry name" value="ABC_TRANSPORTER_2"/>
    <property type="match status" value="1"/>
</dbReference>
<proteinExistence type="predicted"/>
<dbReference type="InterPro" id="IPR003593">
    <property type="entry name" value="AAA+_ATPase"/>
</dbReference>
<evidence type="ECO:0000313" key="5">
    <source>
        <dbReference type="EMBL" id="MFC7604195.1"/>
    </source>
</evidence>
<comment type="caution">
    <text evidence="5">The sequence shown here is derived from an EMBL/GenBank/DDBJ whole genome shotgun (WGS) entry which is preliminary data.</text>
</comment>
<protein>
    <submittedName>
        <fullName evidence="5">ABC transporter ATP-binding protein</fullName>
    </submittedName>
</protein>
<organism evidence="5 6">
    <name type="scientific">Streptosporangium amethystogenes subsp. fukuiense</name>
    <dbReference type="NCBI Taxonomy" id="698418"/>
    <lineage>
        <taxon>Bacteria</taxon>
        <taxon>Bacillati</taxon>
        <taxon>Actinomycetota</taxon>
        <taxon>Actinomycetes</taxon>
        <taxon>Streptosporangiales</taxon>
        <taxon>Streptosporangiaceae</taxon>
        <taxon>Streptosporangium</taxon>
    </lineage>
</organism>
<keyword evidence="2" id="KW-0547">Nucleotide-binding</keyword>
<dbReference type="SUPFAM" id="SSF52540">
    <property type="entry name" value="P-loop containing nucleoside triphosphate hydrolases"/>
    <property type="match status" value="1"/>
</dbReference>
<evidence type="ECO:0000256" key="1">
    <source>
        <dbReference type="ARBA" id="ARBA00022448"/>
    </source>
</evidence>
<gene>
    <name evidence="5" type="ORF">ACFQVD_29190</name>
</gene>
<dbReference type="PANTHER" id="PTHR42788:SF13">
    <property type="entry name" value="ALIPHATIC SULFONATES IMPORT ATP-BINDING PROTEIN SSUB"/>
    <property type="match status" value="1"/>
</dbReference>
<dbReference type="CDD" id="cd03293">
    <property type="entry name" value="ABC_NrtD_SsuB_transporters"/>
    <property type="match status" value="1"/>
</dbReference>
<dbReference type="RefSeq" id="WP_343961820.1">
    <property type="nucleotide sequence ID" value="NZ_BAAAGK010000005.1"/>
</dbReference>
<feature type="domain" description="ABC transporter" evidence="4">
    <location>
        <begin position="21"/>
        <end position="254"/>
    </location>
</feature>
<evidence type="ECO:0000256" key="3">
    <source>
        <dbReference type="ARBA" id="ARBA00022840"/>
    </source>
</evidence>
<dbReference type="EMBL" id="JBHTEE010000001">
    <property type="protein sequence ID" value="MFC7604195.1"/>
    <property type="molecule type" value="Genomic_DNA"/>
</dbReference>
<dbReference type="InterPro" id="IPR027417">
    <property type="entry name" value="P-loop_NTPase"/>
</dbReference>
<evidence type="ECO:0000256" key="2">
    <source>
        <dbReference type="ARBA" id="ARBA00022741"/>
    </source>
</evidence>